<evidence type="ECO:0000313" key="1">
    <source>
        <dbReference type="EMBL" id="EDX72555.1"/>
    </source>
</evidence>
<sequence length="45" mass="5128">MAVFFFSYINLDEKGGSATHPPREFIVRSPSPLADFSREVLKPSW</sequence>
<keyword evidence="2" id="KW-1185">Reference proteome</keyword>
<gene>
    <name evidence="1" type="ORF">MC7420_2463</name>
</gene>
<proteinExistence type="predicted"/>
<evidence type="ECO:0000313" key="2">
    <source>
        <dbReference type="Proteomes" id="UP000003835"/>
    </source>
</evidence>
<dbReference type="EMBL" id="DS989863">
    <property type="protein sequence ID" value="EDX72555.1"/>
    <property type="molecule type" value="Genomic_DNA"/>
</dbReference>
<organism evidence="1 2">
    <name type="scientific">Coleofasciculus chthonoplastes PCC 7420</name>
    <dbReference type="NCBI Taxonomy" id="118168"/>
    <lineage>
        <taxon>Bacteria</taxon>
        <taxon>Bacillati</taxon>
        <taxon>Cyanobacteriota</taxon>
        <taxon>Cyanophyceae</taxon>
        <taxon>Coleofasciculales</taxon>
        <taxon>Coleofasciculaceae</taxon>
        <taxon>Coleofasciculus</taxon>
    </lineage>
</organism>
<dbReference type="HOGENOM" id="CLU_3198441_0_0_3"/>
<dbReference type="Proteomes" id="UP000003835">
    <property type="component" value="Unassembled WGS sequence"/>
</dbReference>
<accession>B4VZL4</accession>
<protein>
    <submittedName>
        <fullName evidence="1">Uncharacterized protein</fullName>
    </submittedName>
</protein>
<name>B4VZL4_9CYAN</name>
<reference evidence="1 2" key="1">
    <citation type="submission" date="2008-07" db="EMBL/GenBank/DDBJ databases">
        <authorList>
            <person name="Tandeau de Marsac N."/>
            <person name="Ferriera S."/>
            <person name="Johnson J."/>
            <person name="Kravitz S."/>
            <person name="Beeson K."/>
            <person name="Sutton G."/>
            <person name="Rogers Y.-H."/>
            <person name="Friedman R."/>
            <person name="Frazier M."/>
            <person name="Venter J.C."/>
        </authorList>
    </citation>
    <scope>NUCLEOTIDE SEQUENCE [LARGE SCALE GENOMIC DNA]</scope>
    <source>
        <strain evidence="1 2">PCC 7420</strain>
    </source>
</reference>
<dbReference type="AlphaFoldDB" id="B4VZL4"/>